<reference evidence="10" key="1">
    <citation type="submission" date="2019-01" db="EMBL/GenBank/DDBJ databases">
        <title>Gri0909 isolated from a small marine red alga.</title>
        <authorList>
            <person name="Kim J."/>
            <person name="Jeong S.E."/>
            <person name="Jeon C.O."/>
        </authorList>
    </citation>
    <scope>NUCLEOTIDE SEQUENCE [LARGE SCALE GENOMIC DNA]</scope>
    <source>
        <strain evidence="10">Gri0909</strain>
    </source>
</reference>
<keyword evidence="6" id="KW-0560">Oxidoreductase</keyword>
<evidence type="ECO:0000256" key="4">
    <source>
        <dbReference type="ARBA" id="ARBA00022723"/>
    </source>
</evidence>
<feature type="domain" description="TauD/TfdA-like" evidence="8">
    <location>
        <begin position="122"/>
        <end position="359"/>
    </location>
</feature>
<sequence>MGGLCVSISALNHDALFLTVDWADAPPSRHALIWLRDHDPMGFHPETGERVFDLLSVPEEPHLVDSSVVEDGQAVTLTWEDGHVTRFDSDFLRKQFLEKGRRAAAPIVPESWDGRFGERLPRHDHDAIMQDDRALLAWLEDITCLGLTVVENTPPVVGSLETLCRRIAHLRETNFGTVFEVFSKPNPTNQAYTADALPLHTDQSNQETPPGFQFLHTLRNEAEGGVSIFADGIRMAEDLRDRNPDAYRLLRDVKIPSRYFDDDWDIRFSRPVLAEDARGEPVEVNWNRHLTDVFDMDPEESIAYYRAYRAFLALTYDPHYRFELKSRPGDVFAFNNRRTLHGRTKFDPNTGARHLRGCYVDWTDMMGRIRVLQNRHGKA</sequence>
<organism evidence="9 10">
    <name type="scientific">Hwanghaeella grinnelliae</name>
    <dbReference type="NCBI Taxonomy" id="2500179"/>
    <lineage>
        <taxon>Bacteria</taxon>
        <taxon>Pseudomonadati</taxon>
        <taxon>Pseudomonadota</taxon>
        <taxon>Alphaproteobacteria</taxon>
        <taxon>Rhodospirillales</taxon>
        <taxon>Rhodospirillaceae</taxon>
        <taxon>Hwanghaeella</taxon>
    </lineage>
</organism>
<dbReference type="Proteomes" id="UP000287447">
    <property type="component" value="Unassembled WGS sequence"/>
</dbReference>
<dbReference type="GO" id="GO:0045329">
    <property type="term" value="P:carnitine biosynthetic process"/>
    <property type="evidence" value="ECO:0007669"/>
    <property type="project" value="TreeGrafter"/>
</dbReference>
<gene>
    <name evidence="9" type="ORF">EOI86_05280</name>
</gene>
<evidence type="ECO:0000256" key="5">
    <source>
        <dbReference type="ARBA" id="ARBA00022964"/>
    </source>
</evidence>
<dbReference type="PANTHER" id="PTHR10696:SF25">
    <property type="entry name" value="OXIDOREDUCTASE AIM17-RELATED"/>
    <property type="match status" value="1"/>
</dbReference>
<dbReference type="InterPro" id="IPR042098">
    <property type="entry name" value="TauD-like_sf"/>
</dbReference>
<dbReference type="GO" id="GO:0046872">
    <property type="term" value="F:metal ion binding"/>
    <property type="evidence" value="ECO:0007669"/>
    <property type="project" value="UniProtKB-KW"/>
</dbReference>
<dbReference type="GO" id="GO:0016706">
    <property type="term" value="F:2-oxoglutarate-dependent dioxygenase activity"/>
    <property type="evidence" value="ECO:0007669"/>
    <property type="project" value="UniProtKB-ARBA"/>
</dbReference>
<proteinExistence type="inferred from homology"/>
<evidence type="ECO:0000256" key="7">
    <source>
        <dbReference type="ARBA" id="ARBA00023004"/>
    </source>
</evidence>
<dbReference type="Gene3D" id="3.30.2020.30">
    <property type="match status" value="1"/>
</dbReference>
<keyword evidence="4" id="KW-0479">Metal-binding</keyword>
<comment type="cofactor">
    <cofactor evidence="2">
        <name>L-ascorbate</name>
        <dbReference type="ChEBI" id="CHEBI:38290"/>
    </cofactor>
</comment>
<evidence type="ECO:0000313" key="10">
    <source>
        <dbReference type="Proteomes" id="UP000287447"/>
    </source>
</evidence>
<evidence type="ECO:0000256" key="3">
    <source>
        <dbReference type="ARBA" id="ARBA00008654"/>
    </source>
</evidence>
<dbReference type="AlphaFoldDB" id="A0A3S3UR72"/>
<keyword evidence="7" id="KW-0408">Iron</keyword>
<dbReference type="FunFam" id="3.60.130.10:FF:000001">
    <property type="entry name" value="Trimethyllysine dioxygenase, mitochondrial"/>
    <property type="match status" value="1"/>
</dbReference>
<evidence type="ECO:0000313" key="9">
    <source>
        <dbReference type="EMBL" id="RVU38687.1"/>
    </source>
</evidence>
<protein>
    <submittedName>
        <fullName evidence="9">DUF971 domain-containing protein</fullName>
    </submittedName>
</protein>
<dbReference type="Gene3D" id="3.60.130.10">
    <property type="entry name" value="Clavaminate synthase-like"/>
    <property type="match status" value="1"/>
</dbReference>
<dbReference type="CDD" id="cd00250">
    <property type="entry name" value="CAS_like"/>
    <property type="match status" value="1"/>
</dbReference>
<name>A0A3S3UR72_9PROT</name>
<evidence type="ECO:0000256" key="2">
    <source>
        <dbReference type="ARBA" id="ARBA00001961"/>
    </source>
</evidence>
<dbReference type="InterPro" id="IPR003819">
    <property type="entry name" value="TauD/TfdA-like"/>
</dbReference>
<keyword evidence="10" id="KW-1185">Reference proteome</keyword>
<dbReference type="InterPro" id="IPR038492">
    <property type="entry name" value="GBBH-like_N_sf"/>
</dbReference>
<dbReference type="InterPro" id="IPR050411">
    <property type="entry name" value="AlphaKG_dependent_hydroxylases"/>
</dbReference>
<dbReference type="Pfam" id="PF02668">
    <property type="entry name" value="TauD"/>
    <property type="match status" value="1"/>
</dbReference>
<accession>A0A3S3UR72</accession>
<dbReference type="EMBL" id="SADE01000001">
    <property type="protein sequence ID" value="RVU38687.1"/>
    <property type="molecule type" value="Genomic_DNA"/>
</dbReference>
<comment type="cofactor">
    <cofactor evidence="1">
        <name>Fe(2+)</name>
        <dbReference type="ChEBI" id="CHEBI:29033"/>
    </cofactor>
</comment>
<keyword evidence="5" id="KW-0223">Dioxygenase</keyword>
<evidence type="ECO:0000256" key="6">
    <source>
        <dbReference type="ARBA" id="ARBA00023002"/>
    </source>
</evidence>
<evidence type="ECO:0000259" key="8">
    <source>
        <dbReference type="Pfam" id="PF02668"/>
    </source>
</evidence>
<dbReference type="SUPFAM" id="SSF51197">
    <property type="entry name" value="Clavaminate synthase-like"/>
    <property type="match status" value="1"/>
</dbReference>
<comment type="caution">
    <text evidence="9">The sequence shown here is derived from an EMBL/GenBank/DDBJ whole genome shotgun (WGS) entry which is preliminary data.</text>
</comment>
<evidence type="ECO:0000256" key="1">
    <source>
        <dbReference type="ARBA" id="ARBA00001954"/>
    </source>
</evidence>
<comment type="similarity">
    <text evidence="3">Belongs to the gamma-BBH/TMLD family.</text>
</comment>
<dbReference type="PANTHER" id="PTHR10696">
    <property type="entry name" value="GAMMA-BUTYROBETAINE HYDROXYLASE-RELATED"/>
    <property type="match status" value="1"/>
</dbReference>